<evidence type="ECO:0000313" key="2">
    <source>
        <dbReference type="Proteomes" id="UP000184028"/>
    </source>
</evidence>
<dbReference type="AlphaFoldDB" id="A0A1M7GND0"/>
<proteinExistence type="predicted"/>
<sequence length="156" mass="18409">MKYLKKYFKIVLIDILVYQISRPVLFENLISFTIEEEKISNNKIRYYIKENDKIIHNSYVFKSLHILKLIDKKGPAIGDCFTIDQYRGQSIYPFVINKIANEIIENGKPEVFILVNSNNKNSIRGIEKAGYSLHSKIVAKRFLFFYFNKKIIKFNS</sequence>
<dbReference type="RefSeq" id="WP_068843860.1">
    <property type="nucleotide sequence ID" value="NZ_FRBT01000004.1"/>
</dbReference>
<reference evidence="2" key="1">
    <citation type="submission" date="2016-11" db="EMBL/GenBank/DDBJ databases">
        <authorList>
            <person name="Varghese N."/>
            <person name="Submissions S."/>
        </authorList>
    </citation>
    <scope>NUCLEOTIDE SEQUENCE [LARGE SCALE GENOMIC DNA]</scope>
    <source>
        <strain evidence="2">DSM 24724</strain>
    </source>
</reference>
<dbReference type="OrthoDB" id="825269at2"/>
<dbReference type="InterPro" id="IPR016181">
    <property type="entry name" value="Acyl_CoA_acyltransferase"/>
</dbReference>
<evidence type="ECO:0008006" key="3">
    <source>
        <dbReference type="Google" id="ProtNLM"/>
    </source>
</evidence>
<evidence type="ECO:0000313" key="1">
    <source>
        <dbReference type="EMBL" id="SHM17770.1"/>
    </source>
</evidence>
<dbReference type="STRING" id="946677.SAMN05444484_104282"/>
<gene>
    <name evidence="1" type="ORF">SAMN05444484_104282</name>
</gene>
<protein>
    <recommendedName>
        <fullName evidence="3">N-acetyltransferase domain-containing protein</fullName>
    </recommendedName>
</protein>
<dbReference type="Gene3D" id="3.40.630.30">
    <property type="match status" value="1"/>
</dbReference>
<dbReference type="Proteomes" id="UP000184028">
    <property type="component" value="Unassembled WGS sequence"/>
</dbReference>
<organism evidence="1 2">
    <name type="scientific">Flavobacterium chilense</name>
    <dbReference type="NCBI Taxonomy" id="946677"/>
    <lineage>
        <taxon>Bacteria</taxon>
        <taxon>Pseudomonadati</taxon>
        <taxon>Bacteroidota</taxon>
        <taxon>Flavobacteriia</taxon>
        <taxon>Flavobacteriales</taxon>
        <taxon>Flavobacteriaceae</taxon>
        <taxon>Flavobacterium</taxon>
    </lineage>
</organism>
<accession>A0A1M7GND0</accession>
<name>A0A1M7GND0_9FLAO</name>
<keyword evidence="2" id="KW-1185">Reference proteome</keyword>
<dbReference type="SUPFAM" id="SSF55729">
    <property type="entry name" value="Acyl-CoA N-acyltransferases (Nat)"/>
    <property type="match status" value="1"/>
</dbReference>
<dbReference type="EMBL" id="FRBT01000004">
    <property type="protein sequence ID" value="SHM17770.1"/>
    <property type="molecule type" value="Genomic_DNA"/>
</dbReference>